<evidence type="ECO:0000313" key="1">
    <source>
        <dbReference type="EMBL" id="GLR83761.1"/>
    </source>
</evidence>
<keyword evidence="2" id="KW-1185">Reference proteome</keyword>
<comment type="caution">
    <text evidence="1">The sequence shown here is derived from an EMBL/GenBank/DDBJ whole genome shotgun (WGS) entry which is preliminary data.</text>
</comment>
<proteinExistence type="predicted"/>
<dbReference type="RefSeq" id="WP_284260602.1">
    <property type="nucleotide sequence ID" value="NZ_BSOW01000002.1"/>
</dbReference>
<gene>
    <name evidence="1" type="ORF">GCM10007857_04710</name>
</gene>
<name>A0ABQ6ARD3_9BRAD</name>
<dbReference type="Proteomes" id="UP001156905">
    <property type="component" value="Unassembled WGS sequence"/>
</dbReference>
<organism evidence="1 2">
    <name type="scientific">Bradyrhizobium iriomotense</name>
    <dbReference type="NCBI Taxonomy" id="441950"/>
    <lineage>
        <taxon>Bacteria</taxon>
        <taxon>Pseudomonadati</taxon>
        <taxon>Pseudomonadota</taxon>
        <taxon>Alphaproteobacteria</taxon>
        <taxon>Hyphomicrobiales</taxon>
        <taxon>Nitrobacteraceae</taxon>
        <taxon>Bradyrhizobium</taxon>
    </lineage>
</organism>
<sequence>MTAVSDHELRTQISTLLNSGLVTDIFPRADSHEDVHKLVNELQLAGNDLNSKLLIAGFTPYPVEHGGVCQLCETCMYYKVHRRYCELPELDVPVEPHWSCRLWRI</sequence>
<reference evidence="2" key="1">
    <citation type="journal article" date="2019" name="Int. J. Syst. Evol. Microbiol.">
        <title>The Global Catalogue of Microorganisms (GCM) 10K type strain sequencing project: providing services to taxonomists for standard genome sequencing and annotation.</title>
        <authorList>
            <consortium name="The Broad Institute Genomics Platform"/>
            <consortium name="The Broad Institute Genome Sequencing Center for Infectious Disease"/>
            <person name="Wu L."/>
            <person name="Ma J."/>
        </authorList>
    </citation>
    <scope>NUCLEOTIDE SEQUENCE [LARGE SCALE GENOMIC DNA]</scope>
    <source>
        <strain evidence="2">NBRC 102520</strain>
    </source>
</reference>
<dbReference type="EMBL" id="BSOW01000002">
    <property type="protein sequence ID" value="GLR83761.1"/>
    <property type="molecule type" value="Genomic_DNA"/>
</dbReference>
<protein>
    <submittedName>
        <fullName evidence="1">Uncharacterized protein</fullName>
    </submittedName>
</protein>
<accession>A0ABQ6ARD3</accession>
<evidence type="ECO:0000313" key="2">
    <source>
        <dbReference type="Proteomes" id="UP001156905"/>
    </source>
</evidence>